<name>A0A438IEX8_VITVI</name>
<proteinExistence type="predicted"/>
<keyword evidence="1" id="KW-0812">Transmembrane</keyword>
<dbReference type="Gene3D" id="1.20.58.1030">
    <property type="match status" value="1"/>
</dbReference>
<dbReference type="InterPro" id="IPR008591">
    <property type="entry name" value="GINS_Sld5"/>
</dbReference>
<evidence type="ECO:0000313" key="2">
    <source>
        <dbReference type="EMBL" id="RVW95306.1"/>
    </source>
</evidence>
<dbReference type="GO" id="GO:0006261">
    <property type="term" value="P:DNA-templated DNA replication"/>
    <property type="evidence" value="ECO:0007669"/>
    <property type="project" value="InterPro"/>
</dbReference>
<dbReference type="PANTHER" id="PTHR21206">
    <property type="entry name" value="SLD5 PROTEIN"/>
    <property type="match status" value="1"/>
</dbReference>
<evidence type="ECO:0000313" key="3">
    <source>
        <dbReference type="Proteomes" id="UP000288805"/>
    </source>
</evidence>
<keyword evidence="1" id="KW-1133">Transmembrane helix</keyword>
<keyword evidence="1" id="KW-0472">Membrane</keyword>
<evidence type="ECO:0000256" key="1">
    <source>
        <dbReference type="SAM" id="Phobius"/>
    </source>
</evidence>
<sequence length="356" mass="41041">MCFKNPRFIRQLNDWELDEVYNFFERLHDHSLSMESKDSVEWVDIKSGNFSVKSFYSSLASREANPFPHGIVWNSWAFIRVSFLCLGGNLGQDFDSGSAQNEGGRRCLIDTTCAKRKKKRWVMHSSVRGLLLSWGDFLVGRKRKKAWKRWCENIMWVEAFVMNLVAAPLTWHGKLWYYGTGGCRAIIGVGDWMWEEPMMKVAAAMTSLTAWGRVGVMVGEVALCTVMGVDHENLGNPKYCVIMPELHVVCMPIEKYMFHILKTDVWSRLSEQEQKFAKRCTDDMERHLEQSVLSRLPDGYQSILKQSVASEEDDMGILLSFLVIDFFYFHSLFVYVVDYFMGQGSNFSPISVLVFV</sequence>
<accession>A0A438IEX8</accession>
<gene>
    <name evidence="2" type="ORF">CK203_034231</name>
</gene>
<dbReference type="SUPFAM" id="SSF158573">
    <property type="entry name" value="GINS helical bundle-like"/>
    <property type="match status" value="1"/>
</dbReference>
<dbReference type="Proteomes" id="UP000288805">
    <property type="component" value="Unassembled WGS sequence"/>
</dbReference>
<dbReference type="InterPro" id="IPR036224">
    <property type="entry name" value="GINS_bundle-like_dom_sf"/>
</dbReference>
<organism evidence="2 3">
    <name type="scientific">Vitis vinifera</name>
    <name type="common">Grape</name>
    <dbReference type="NCBI Taxonomy" id="29760"/>
    <lineage>
        <taxon>Eukaryota</taxon>
        <taxon>Viridiplantae</taxon>
        <taxon>Streptophyta</taxon>
        <taxon>Embryophyta</taxon>
        <taxon>Tracheophyta</taxon>
        <taxon>Spermatophyta</taxon>
        <taxon>Magnoliopsida</taxon>
        <taxon>eudicotyledons</taxon>
        <taxon>Gunneridae</taxon>
        <taxon>Pentapetalae</taxon>
        <taxon>rosids</taxon>
        <taxon>Vitales</taxon>
        <taxon>Vitaceae</taxon>
        <taxon>Viteae</taxon>
        <taxon>Vitis</taxon>
    </lineage>
</organism>
<dbReference type="EMBL" id="QGNW01000115">
    <property type="protein sequence ID" value="RVW95306.1"/>
    <property type="molecule type" value="Genomic_DNA"/>
</dbReference>
<feature type="transmembrane region" description="Helical" evidence="1">
    <location>
        <begin position="315"/>
        <end position="337"/>
    </location>
</feature>
<dbReference type="AlphaFoldDB" id="A0A438IEX8"/>
<reference evidence="2 3" key="1">
    <citation type="journal article" date="2018" name="PLoS Genet.">
        <title>Population sequencing reveals clonal diversity and ancestral inbreeding in the grapevine cultivar Chardonnay.</title>
        <authorList>
            <person name="Roach M.J."/>
            <person name="Johnson D.L."/>
            <person name="Bohlmann J."/>
            <person name="van Vuuren H.J."/>
            <person name="Jones S.J."/>
            <person name="Pretorius I.S."/>
            <person name="Schmidt S.A."/>
            <person name="Borneman A.R."/>
        </authorList>
    </citation>
    <scope>NUCLEOTIDE SEQUENCE [LARGE SCALE GENOMIC DNA]</scope>
    <source>
        <strain evidence="3">cv. Chardonnay</strain>
        <tissue evidence="2">Leaf</tissue>
    </source>
</reference>
<dbReference type="PANTHER" id="PTHR21206:SF0">
    <property type="entry name" value="DNA REPLICATION COMPLEX GINS PROTEIN SLD5"/>
    <property type="match status" value="1"/>
</dbReference>
<protein>
    <submittedName>
        <fullName evidence="2">Uncharacterized protein</fullName>
    </submittedName>
</protein>
<comment type="caution">
    <text evidence="2">The sequence shown here is derived from an EMBL/GenBank/DDBJ whole genome shotgun (WGS) entry which is preliminary data.</text>
</comment>